<dbReference type="GO" id="GO:0006629">
    <property type="term" value="P:lipid metabolic process"/>
    <property type="evidence" value="ECO:0007669"/>
    <property type="project" value="InterPro"/>
</dbReference>
<dbReference type="Pfam" id="PF13653">
    <property type="entry name" value="GDPD_2"/>
    <property type="match status" value="1"/>
</dbReference>
<dbReference type="InterPro" id="IPR017946">
    <property type="entry name" value="PLC-like_Pdiesterase_TIM-brl"/>
</dbReference>
<keyword evidence="8" id="KW-0732">Signal</keyword>
<comment type="subcellular location">
    <subcellularLocation>
        <location evidence="2">Secreted</location>
    </subcellularLocation>
</comment>
<keyword evidence="3" id="KW-0964">Secreted</keyword>
<evidence type="ECO:0000313" key="9">
    <source>
        <dbReference type="EMBL" id="GFT47785.1"/>
    </source>
</evidence>
<protein>
    <submittedName>
        <fullName evidence="9">Dermonecrotic toxin SpeSicTox-betaIIA2iv</fullName>
    </submittedName>
</protein>
<dbReference type="CDD" id="cd08576">
    <property type="entry name" value="GDPD_like_SMaseD_PLD"/>
    <property type="match status" value="1"/>
</dbReference>
<dbReference type="EMBL" id="BMAW01064915">
    <property type="protein sequence ID" value="GFT47785.1"/>
    <property type="molecule type" value="Genomic_DNA"/>
</dbReference>
<keyword evidence="4" id="KW-0479">Metal-binding</keyword>
<keyword evidence="6" id="KW-1015">Disulfide bond</keyword>
<organism evidence="9 10">
    <name type="scientific">Nephila pilipes</name>
    <name type="common">Giant wood spider</name>
    <name type="synonym">Nephila maculata</name>
    <dbReference type="NCBI Taxonomy" id="299642"/>
    <lineage>
        <taxon>Eukaryota</taxon>
        <taxon>Metazoa</taxon>
        <taxon>Ecdysozoa</taxon>
        <taxon>Arthropoda</taxon>
        <taxon>Chelicerata</taxon>
        <taxon>Arachnida</taxon>
        <taxon>Araneae</taxon>
        <taxon>Araneomorphae</taxon>
        <taxon>Entelegynae</taxon>
        <taxon>Araneoidea</taxon>
        <taxon>Nephilidae</taxon>
        <taxon>Nephila</taxon>
    </lineage>
</organism>
<gene>
    <name evidence="9" type="ORF">NPIL_430521</name>
</gene>
<accession>A0A8X6P5R9</accession>
<comment type="caution">
    <text evidence="9">The sequence shown here is derived from an EMBL/GenBank/DDBJ whole genome shotgun (WGS) entry which is preliminary data.</text>
</comment>
<comment type="catalytic activity">
    <reaction evidence="1">
        <text>an N-(acyl)-sphingosylphosphoethanolamine = an N-(acyl)-sphingosyl-1,3-cyclic phosphate + ethanolamine</text>
        <dbReference type="Rhea" id="RHEA:60648"/>
        <dbReference type="ChEBI" id="CHEBI:57603"/>
        <dbReference type="ChEBI" id="CHEBI:143891"/>
        <dbReference type="ChEBI" id="CHEBI:143892"/>
    </reaction>
</comment>
<dbReference type="GO" id="GO:0005576">
    <property type="term" value="C:extracellular region"/>
    <property type="evidence" value="ECO:0007669"/>
    <property type="project" value="UniProtKB-SubCell"/>
</dbReference>
<reference evidence="9" key="1">
    <citation type="submission" date="2020-08" db="EMBL/GenBank/DDBJ databases">
        <title>Multicomponent nature underlies the extraordinary mechanical properties of spider dragline silk.</title>
        <authorList>
            <person name="Kono N."/>
            <person name="Nakamura H."/>
            <person name="Mori M."/>
            <person name="Yoshida Y."/>
            <person name="Ohtoshi R."/>
            <person name="Malay A.D."/>
            <person name="Moran D.A.P."/>
            <person name="Tomita M."/>
            <person name="Numata K."/>
            <person name="Arakawa K."/>
        </authorList>
    </citation>
    <scope>NUCLEOTIDE SEQUENCE</scope>
</reference>
<dbReference type="AlphaFoldDB" id="A0A8X6P5R9"/>
<dbReference type="GO" id="GO:0046872">
    <property type="term" value="F:metal ion binding"/>
    <property type="evidence" value="ECO:0007669"/>
    <property type="project" value="UniProtKB-KW"/>
</dbReference>
<sequence length="342" mass="39394">MMFYKWWSFTFVLVLVSEQHLLASDVIINVEEEKDSRRPIWNIAHMVNAVYQIDYYLDQGANSLEFDIDFDTKGIAKFTFHGIPCDCFRNCMHYEDFVTYIKHVQRLTTPDDSLFREQLVLLFMDFKLNRLNSDSLVRAGKDVAMKLLDHYWKRGNSGGQAYILISVPSIGQVEFIRSFLKTLQNENASNCETKIGFDFSGNEDLNAIENGVNRAGIRDRIWQGDGITNCLPRGTGRLLNIINLRDNNMDSYLKKAYWWTVDRQSTMQRVLNFGVDGLITNYPDRLVNVLKVGGFSKQARLAVLDDNPWKKYPPRTANFISAILQASTSNDSLEAEELLYNC</sequence>
<proteinExistence type="predicted"/>
<evidence type="ECO:0000256" key="3">
    <source>
        <dbReference type="ARBA" id="ARBA00022525"/>
    </source>
</evidence>
<evidence type="ECO:0000256" key="5">
    <source>
        <dbReference type="ARBA" id="ARBA00022842"/>
    </source>
</evidence>
<keyword evidence="7" id="KW-0456">Lyase</keyword>
<name>A0A8X6P5R9_NEPPI</name>
<keyword evidence="10" id="KW-1185">Reference proteome</keyword>
<dbReference type="Proteomes" id="UP000887013">
    <property type="component" value="Unassembled WGS sequence"/>
</dbReference>
<evidence type="ECO:0000256" key="2">
    <source>
        <dbReference type="ARBA" id="ARBA00004613"/>
    </source>
</evidence>
<dbReference type="GO" id="GO:0008081">
    <property type="term" value="F:phosphoric diester hydrolase activity"/>
    <property type="evidence" value="ECO:0007669"/>
    <property type="project" value="InterPro"/>
</dbReference>
<keyword evidence="5" id="KW-0460">Magnesium</keyword>
<evidence type="ECO:0000256" key="4">
    <source>
        <dbReference type="ARBA" id="ARBA00022723"/>
    </source>
</evidence>
<dbReference type="Gene3D" id="3.20.20.190">
    <property type="entry name" value="Phosphatidylinositol (PI) phosphodiesterase"/>
    <property type="match status" value="1"/>
</dbReference>
<dbReference type="OrthoDB" id="1058301at2759"/>
<evidence type="ECO:0000256" key="6">
    <source>
        <dbReference type="ARBA" id="ARBA00023157"/>
    </source>
</evidence>
<evidence type="ECO:0000256" key="8">
    <source>
        <dbReference type="SAM" id="SignalP"/>
    </source>
</evidence>
<evidence type="ECO:0000256" key="7">
    <source>
        <dbReference type="ARBA" id="ARBA00023239"/>
    </source>
</evidence>
<feature type="signal peptide" evidence="8">
    <location>
        <begin position="1"/>
        <end position="23"/>
    </location>
</feature>
<dbReference type="GO" id="GO:0016829">
    <property type="term" value="F:lyase activity"/>
    <property type="evidence" value="ECO:0007669"/>
    <property type="project" value="UniProtKB-KW"/>
</dbReference>
<evidence type="ECO:0000313" key="10">
    <source>
        <dbReference type="Proteomes" id="UP000887013"/>
    </source>
</evidence>
<dbReference type="SUPFAM" id="SSF51695">
    <property type="entry name" value="PLC-like phosphodiesterases"/>
    <property type="match status" value="1"/>
</dbReference>
<evidence type="ECO:0000256" key="1">
    <source>
        <dbReference type="ARBA" id="ARBA00000110"/>
    </source>
</evidence>
<feature type="chain" id="PRO_5036446391" evidence="8">
    <location>
        <begin position="24"/>
        <end position="342"/>
    </location>
</feature>